<feature type="region of interest" description="Disordered" evidence="1">
    <location>
        <begin position="1"/>
        <end position="74"/>
    </location>
</feature>
<evidence type="ECO:0000313" key="3">
    <source>
        <dbReference type="RefSeq" id="XP_044942195.1"/>
    </source>
</evidence>
<feature type="compositionally biased region" description="Low complexity" evidence="1">
    <location>
        <begin position="94"/>
        <end position="104"/>
    </location>
</feature>
<feature type="compositionally biased region" description="Low complexity" evidence="1">
    <location>
        <begin position="254"/>
        <end position="265"/>
    </location>
</feature>
<evidence type="ECO:0000256" key="1">
    <source>
        <dbReference type="SAM" id="MobiDB-lite"/>
    </source>
</evidence>
<dbReference type="Proteomes" id="UP000000715">
    <property type="component" value="Unplaced"/>
</dbReference>
<sequence>MLNRRAPPLAAPSSGPQRACSAARPGSRRSRAAHARRPTPRRRPRARSRPGWTSPAAGTSGLGAWVGSRPPSERRYVGPFPARVHLSAVACSDRGGPPAAGTCGAPPPRGARPAPAPAGASGCCPAFRVLLPWARAVRTGVFTAPAGRGAPCVGRRGSRVRAGVGARAPRGPQDPSRREPFRGPRASSAGHCAPPAPRPELAAGGTRRETPAGPSGSAWRRAGPPAGLECVSADPPGPARSWPGTRRPWLPCAGGRRPQSGGPRRVWSPKPRPGQKQRLVDGFKTRMERSGNDLKRKAEEDKTQQCLSRNERQ</sequence>
<organism evidence="2 3">
    <name type="scientific">Mustela putorius furo</name>
    <name type="common">European domestic ferret</name>
    <name type="synonym">Mustela furo</name>
    <dbReference type="NCBI Taxonomy" id="9669"/>
    <lineage>
        <taxon>Eukaryota</taxon>
        <taxon>Metazoa</taxon>
        <taxon>Chordata</taxon>
        <taxon>Craniata</taxon>
        <taxon>Vertebrata</taxon>
        <taxon>Euteleostomi</taxon>
        <taxon>Mammalia</taxon>
        <taxon>Eutheria</taxon>
        <taxon>Laurasiatheria</taxon>
        <taxon>Carnivora</taxon>
        <taxon>Caniformia</taxon>
        <taxon>Musteloidea</taxon>
        <taxon>Mustelidae</taxon>
        <taxon>Mustelinae</taxon>
        <taxon>Mustela</taxon>
    </lineage>
</organism>
<feature type="compositionally biased region" description="Basic residues" evidence="1">
    <location>
        <begin position="26"/>
        <end position="48"/>
    </location>
</feature>
<feature type="region of interest" description="Disordered" evidence="1">
    <location>
        <begin position="92"/>
        <end position="116"/>
    </location>
</feature>
<dbReference type="RefSeq" id="XP_044942195.1">
    <property type="nucleotide sequence ID" value="XM_045086260.1"/>
</dbReference>
<gene>
    <name evidence="3" type="primary">LOC101692193</name>
</gene>
<feature type="compositionally biased region" description="Low complexity" evidence="1">
    <location>
        <begin position="160"/>
        <end position="171"/>
    </location>
</feature>
<protein>
    <submittedName>
        <fullName evidence="3">Translation initiation factor IF-2-like</fullName>
    </submittedName>
</protein>
<feature type="region of interest" description="Disordered" evidence="1">
    <location>
        <begin position="148"/>
        <end position="313"/>
    </location>
</feature>
<dbReference type="GeneID" id="101692193"/>
<name>A0A8U0V701_MUSPF</name>
<proteinExistence type="predicted"/>
<keyword evidence="2" id="KW-1185">Reference proteome</keyword>
<reference evidence="3" key="1">
    <citation type="submission" date="2025-08" db="UniProtKB">
        <authorList>
            <consortium name="RefSeq"/>
        </authorList>
    </citation>
    <scope>IDENTIFICATION</scope>
    <source>
        <tissue evidence="3">Brain</tissue>
    </source>
</reference>
<accession>A0A8U0V701</accession>
<feature type="compositionally biased region" description="Basic and acidic residues" evidence="1">
    <location>
        <begin position="278"/>
        <end position="313"/>
    </location>
</feature>
<dbReference type="AlphaFoldDB" id="A0A8U0V701"/>
<feature type="compositionally biased region" description="Pro residues" evidence="1">
    <location>
        <begin position="105"/>
        <end position="116"/>
    </location>
</feature>
<evidence type="ECO:0000313" key="2">
    <source>
        <dbReference type="Proteomes" id="UP000000715"/>
    </source>
</evidence>